<evidence type="ECO:0000313" key="3">
    <source>
        <dbReference type="EMBL" id="GAB1286869.1"/>
    </source>
</evidence>
<evidence type="ECO:0000256" key="1">
    <source>
        <dbReference type="SAM" id="MobiDB-lite"/>
    </source>
</evidence>
<keyword evidence="4" id="KW-1185">Reference proteome</keyword>
<sequence length="104" mass="10760">MAEVSERTLQVSVLVAFASGVEAETAGQAGDDSEKAGPGLSTRCGPSPPGSHSPNPTQPDRGSSATTTQPMSPASFLHGFQERGLLPDLRKKSFVFSNNLLSAC</sequence>
<dbReference type="Proteomes" id="UP001623349">
    <property type="component" value="Unassembled WGS sequence"/>
</dbReference>
<feature type="signal peptide" evidence="2">
    <location>
        <begin position="1"/>
        <end position="23"/>
    </location>
</feature>
<feature type="compositionally biased region" description="Polar residues" evidence="1">
    <location>
        <begin position="58"/>
        <end position="72"/>
    </location>
</feature>
<comment type="caution">
    <text evidence="3">The sequence shown here is derived from an EMBL/GenBank/DDBJ whole genome shotgun (WGS) entry which is preliminary data.</text>
</comment>
<protein>
    <submittedName>
        <fullName evidence="3">Mitoregulin</fullName>
    </submittedName>
</protein>
<keyword evidence="2" id="KW-0732">Signal</keyword>
<evidence type="ECO:0000313" key="4">
    <source>
        <dbReference type="Proteomes" id="UP001623349"/>
    </source>
</evidence>
<feature type="region of interest" description="Disordered" evidence="1">
    <location>
        <begin position="23"/>
        <end position="79"/>
    </location>
</feature>
<proteinExistence type="predicted"/>
<feature type="chain" id="PRO_5046179463" evidence="2">
    <location>
        <begin position="24"/>
        <end position="104"/>
    </location>
</feature>
<dbReference type="EMBL" id="BAAFST010000002">
    <property type="protein sequence ID" value="GAB1286869.1"/>
    <property type="molecule type" value="Genomic_DNA"/>
</dbReference>
<evidence type="ECO:0000256" key="2">
    <source>
        <dbReference type="SAM" id="SignalP"/>
    </source>
</evidence>
<accession>A0ABQ0EIN3</accession>
<gene>
    <name evidence="3" type="ORF">APTSU1_000209900</name>
</gene>
<name>A0ABQ0EIN3_APOSI</name>
<reference evidence="3 4" key="1">
    <citation type="submission" date="2024-08" db="EMBL/GenBank/DDBJ databases">
        <title>The draft genome of Apodemus speciosus.</title>
        <authorList>
            <person name="Nabeshima K."/>
            <person name="Suzuki S."/>
            <person name="Onuma M."/>
        </authorList>
    </citation>
    <scope>NUCLEOTIDE SEQUENCE [LARGE SCALE GENOMIC DNA]</scope>
    <source>
        <strain evidence="3">IB14-021</strain>
    </source>
</reference>
<organism evidence="3 4">
    <name type="scientific">Apodemus speciosus</name>
    <name type="common">Large Japanese field mouse</name>
    <dbReference type="NCBI Taxonomy" id="105296"/>
    <lineage>
        <taxon>Eukaryota</taxon>
        <taxon>Metazoa</taxon>
        <taxon>Chordata</taxon>
        <taxon>Craniata</taxon>
        <taxon>Vertebrata</taxon>
        <taxon>Euteleostomi</taxon>
        <taxon>Mammalia</taxon>
        <taxon>Eutheria</taxon>
        <taxon>Euarchontoglires</taxon>
        <taxon>Glires</taxon>
        <taxon>Rodentia</taxon>
        <taxon>Myomorpha</taxon>
        <taxon>Muroidea</taxon>
        <taxon>Muridae</taxon>
        <taxon>Murinae</taxon>
        <taxon>Apodemus</taxon>
    </lineage>
</organism>